<proteinExistence type="predicted"/>
<organism evidence="1 2">
    <name type="scientific">Corynespora cassiicola Philippines</name>
    <dbReference type="NCBI Taxonomy" id="1448308"/>
    <lineage>
        <taxon>Eukaryota</taxon>
        <taxon>Fungi</taxon>
        <taxon>Dikarya</taxon>
        <taxon>Ascomycota</taxon>
        <taxon>Pezizomycotina</taxon>
        <taxon>Dothideomycetes</taxon>
        <taxon>Pleosporomycetidae</taxon>
        <taxon>Pleosporales</taxon>
        <taxon>Corynesporascaceae</taxon>
        <taxon>Corynespora</taxon>
    </lineage>
</organism>
<name>A0A2T2NVP3_CORCC</name>
<accession>A0A2T2NVP3</accession>
<dbReference type="EMBL" id="KZ678133">
    <property type="protein sequence ID" value="PSN69463.1"/>
    <property type="molecule type" value="Genomic_DNA"/>
</dbReference>
<protein>
    <submittedName>
        <fullName evidence="1">Uncharacterized protein</fullName>
    </submittedName>
</protein>
<dbReference type="OrthoDB" id="4424523at2759"/>
<keyword evidence="2" id="KW-1185">Reference proteome</keyword>
<reference evidence="1 2" key="1">
    <citation type="journal article" date="2018" name="Front. Microbiol.">
        <title>Genome-Wide Analysis of Corynespora cassiicola Leaf Fall Disease Putative Effectors.</title>
        <authorList>
            <person name="Lopez D."/>
            <person name="Ribeiro S."/>
            <person name="Label P."/>
            <person name="Fumanal B."/>
            <person name="Venisse J.S."/>
            <person name="Kohler A."/>
            <person name="de Oliveira R.R."/>
            <person name="Labutti K."/>
            <person name="Lipzen A."/>
            <person name="Lail K."/>
            <person name="Bauer D."/>
            <person name="Ohm R.A."/>
            <person name="Barry K.W."/>
            <person name="Spatafora J."/>
            <person name="Grigoriev I.V."/>
            <person name="Martin F.M."/>
            <person name="Pujade-Renaud V."/>
        </authorList>
    </citation>
    <scope>NUCLEOTIDE SEQUENCE [LARGE SCALE GENOMIC DNA]</scope>
    <source>
        <strain evidence="1 2">Philippines</strain>
    </source>
</reference>
<gene>
    <name evidence="1" type="ORF">BS50DRAFT_572599</name>
</gene>
<sequence>MGSKTSELAEVRRFLTENPTAKWGFIIYRCTYKNDDEWARFMDNLKTRTKIQLEEDGDGDLFERMDWPVQDDNRKEFDSGGTHKCRMHFLEELLPTLPFSESTRHEAFVTVNQVNLETVLYDAAPPDKFDAFGTGFVSLVSAEENEGWMSVGVSYLVPTVYAMLKDSGWHYINPGDDDVACP</sequence>
<evidence type="ECO:0000313" key="1">
    <source>
        <dbReference type="EMBL" id="PSN69463.1"/>
    </source>
</evidence>
<evidence type="ECO:0000313" key="2">
    <source>
        <dbReference type="Proteomes" id="UP000240883"/>
    </source>
</evidence>
<dbReference type="Proteomes" id="UP000240883">
    <property type="component" value="Unassembled WGS sequence"/>
</dbReference>
<dbReference type="AlphaFoldDB" id="A0A2T2NVP3"/>